<dbReference type="Gene3D" id="2.60.120.920">
    <property type="match status" value="1"/>
</dbReference>
<protein>
    <submittedName>
        <fullName evidence="2">Ret finger protein-like 4A</fullName>
    </submittedName>
</protein>
<evidence type="ECO:0000313" key="3">
    <source>
        <dbReference type="Proteomes" id="UP000010552"/>
    </source>
</evidence>
<dbReference type="InterPro" id="IPR003879">
    <property type="entry name" value="Butyrophylin_SPRY"/>
</dbReference>
<name>L5KBT3_PTEAL</name>
<dbReference type="Proteomes" id="UP000010552">
    <property type="component" value="Unassembled WGS sequence"/>
</dbReference>
<reference evidence="3" key="1">
    <citation type="journal article" date="2013" name="Science">
        <title>Comparative analysis of bat genomes provides insight into the evolution of flight and immunity.</title>
        <authorList>
            <person name="Zhang G."/>
            <person name="Cowled C."/>
            <person name="Shi Z."/>
            <person name="Huang Z."/>
            <person name="Bishop-Lilly K.A."/>
            <person name="Fang X."/>
            <person name="Wynne J.W."/>
            <person name="Xiong Z."/>
            <person name="Baker M.L."/>
            <person name="Zhao W."/>
            <person name="Tachedjian M."/>
            <person name="Zhu Y."/>
            <person name="Zhou P."/>
            <person name="Jiang X."/>
            <person name="Ng J."/>
            <person name="Yang L."/>
            <person name="Wu L."/>
            <person name="Xiao J."/>
            <person name="Feng Y."/>
            <person name="Chen Y."/>
            <person name="Sun X."/>
            <person name="Zhang Y."/>
            <person name="Marsh G.A."/>
            <person name="Crameri G."/>
            <person name="Broder C.C."/>
            <person name="Frey K.G."/>
            <person name="Wang L.F."/>
            <person name="Wang J."/>
        </authorList>
    </citation>
    <scope>NUCLEOTIDE SEQUENCE [LARGE SCALE GENOMIC DNA]</scope>
</reference>
<dbReference type="PRINTS" id="PR01407">
    <property type="entry name" value="BUTYPHLNCDUF"/>
</dbReference>
<keyword evidence="3" id="KW-1185">Reference proteome</keyword>
<evidence type="ECO:0000313" key="2">
    <source>
        <dbReference type="EMBL" id="ELK09149.1"/>
    </source>
</evidence>
<dbReference type="InParanoid" id="L5KBT3"/>
<dbReference type="Pfam" id="PF13765">
    <property type="entry name" value="PRY"/>
    <property type="match status" value="1"/>
</dbReference>
<evidence type="ECO:0000259" key="1">
    <source>
        <dbReference type="Pfam" id="PF13765"/>
    </source>
</evidence>
<dbReference type="SUPFAM" id="SSF49899">
    <property type="entry name" value="Concanavalin A-like lectins/glucanases"/>
    <property type="match status" value="1"/>
</dbReference>
<dbReference type="InterPro" id="IPR013320">
    <property type="entry name" value="ConA-like_dom_sf"/>
</dbReference>
<accession>L5KBT3</accession>
<feature type="domain" description="SPRY-associated" evidence="1">
    <location>
        <begin position="9"/>
        <end position="32"/>
    </location>
</feature>
<gene>
    <name evidence="2" type="ORF">PAL_GLEAN10003033</name>
</gene>
<sequence>MQKFQVDMTLDVDTANNYLVISEDLRHVRCGLFYRFSSDSTMPSVSLCPRNPSVHLWSPLLGGGCGDEQRMECGRLQGICPSAG</sequence>
<dbReference type="AlphaFoldDB" id="L5KBT3"/>
<dbReference type="EMBL" id="KB030840">
    <property type="protein sequence ID" value="ELK09149.1"/>
    <property type="molecule type" value="Genomic_DNA"/>
</dbReference>
<organism evidence="2 3">
    <name type="scientific">Pteropus alecto</name>
    <name type="common">Black flying fox</name>
    <dbReference type="NCBI Taxonomy" id="9402"/>
    <lineage>
        <taxon>Eukaryota</taxon>
        <taxon>Metazoa</taxon>
        <taxon>Chordata</taxon>
        <taxon>Craniata</taxon>
        <taxon>Vertebrata</taxon>
        <taxon>Euteleostomi</taxon>
        <taxon>Mammalia</taxon>
        <taxon>Eutheria</taxon>
        <taxon>Laurasiatheria</taxon>
        <taxon>Chiroptera</taxon>
        <taxon>Yinpterochiroptera</taxon>
        <taxon>Pteropodoidea</taxon>
        <taxon>Pteropodidae</taxon>
        <taxon>Pteropodinae</taxon>
        <taxon>Pteropus</taxon>
    </lineage>
</organism>
<dbReference type="InterPro" id="IPR006574">
    <property type="entry name" value="PRY"/>
</dbReference>
<dbReference type="InterPro" id="IPR043136">
    <property type="entry name" value="B30.2/SPRY_sf"/>
</dbReference>
<proteinExistence type="predicted"/>